<keyword evidence="5" id="KW-1185">Reference proteome</keyword>
<keyword evidence="2" id="KW-1133">Transmembrane helix</keyword>
<keyword evidence="4" id="KW-0378">Hydrolase</keyword>
<dbReference type="EMBL" id="CP071182">
    <property type="protein sequence ID" value="QSO49029.1"/>
    <property type="molecule type" value="Genomic_DNA"/>
</dbReference>
<evidence type="ECO:0000256" key="1">
    <source>
        <dbReference type="SAM" id="MobiDB-lite"/>
    </source>
</evidence>
<dbReference type="RefSeq" id="WP_206658343.1">
    <property type="nucleotide sequence ID" value="NZ_CP071182.1"/>
</dbReference>
<dbReference type="KEGG" id="afx:JZ786_08925"/>
<evidence type="ECO:0000313" key="4">
    <source>
        <dbReference type="EMBL" id="QSO49029.1"/>
    </source>
</evidence>
<dbReference type="AlphaFoldDB" id="A0A9X7W1P4"/>
<feature type="region of interest" description="Disordered" evidence="1">
    <location>
        <begin position="1"/>
        <end position="26"/>
    </location>
</feature>
<evidence type="ECO:0000256" key="2">
    <source>
        <dbReference type="SAM" id="Phobius"/>
    </source>
</evidence>
<dbReference type="InterPro" id="IPR018711">
    <property type="entry name" value="NAGPA"/>
</dbReference>
<dbReference type="Pfam" id="PF09992">
    <property type="entry name" value="NAGPA"/>
    <property type="match status" value="1"/>
</dbReference>
<protein>
    <submittedName>
        <fullName evidence="4">Phosphodiester glycosidase family protein</fullName>
    </submittedName>
</protein>
<proteinExistence type="predicted"/>
<dbReference type="PANTHER" id="PTHR40446">
    <property type="entry name" value="N-ACETYLGLUCOSAMINE-1-PHOSPHODIESTER ALPHA-N-ACETYLGLUCOSAMINIDASE"/>
    <property type="match status" value="1"/>
</dbReference>
<keyword evidence="2" id="KW-0472">Membrane</keyword>
<keyword evidence="2" id="KW-0812">Transmembrane</keyword>
<organism evidence="4 5">
    <name type="scientific">Alicyclobacillus mengziensis</name>
    <dbReference type="NCBI Taxonomy" id="2931921"/>
    <lineage>
        <taxon>Bacteria</taxon>
        <taxon>Bacillati</taxon>
        <taxon>Bacillota</taxon>
        <taxon>Bacilli</taxon>
        <taxon>Bacillales</taxon>
        <taxon>Alicyclobacillaceae</taxon>
        <taxon>Alicyclobacillus</taxon>
    </lineage>
</organism>
<evidence type="ECO:0000259" key="3">
    <source>
        <dbReference type="Pfam" id="PF09992"/>
    </source>
</evidence>
<keyword evidence="4" id="KW-0326">Glycosidase</keyword>
<feature type="domain" description="Phosphodiester glycosidase" evidence="3">
    <location>
        <begin position="184"/>
        <end position="366"/>
    </location>
</feature>
<sequence length="386" mass="41181">MRPEDEFENTSLTPSHLASRKARKERAREKRRRTVFRVFRNTVLSVVGFVVLFVLGCYAVGFGTPWGQKQRLVLAETIISTRHYYLAQYITTKKEYNQLAAQLHAPVVASGIPTSVHVAPVPTTAATPSQAKTKTNVIEVHPISGKGYNGYVMLVHDPRLVRLVPAVVHGAMGQYITDIAKQSGAVAGTNASGFEDPNGNGWGGIPVGLEMVGGQVIHAPQSSGDWATVGFTKSGLLVMGHYSVAQLRNMGVQDAMQFHPELVVNSKPMITVGDGGWGYGPRTAIGQAKDGTVIFVVINGRFEGGSGMGASQRQVMDIMLQYGAVNACAMDGGSSSVLYHNGKIINSPSTIDPNGQRHLPDAWMVFPTVQSAAVEQAAPAAAVSAN</sequence>
<dbReference type="GO" id="GO:0016798">
    <property type="term" value="F:hydrolase activity, acting on glycosyl bonds"/>
    <property type="evidence" value="ECO:0007669"/>
    <property type="project" value="UniProtKB-KW"/>
</dbReference>
<dbReference type="Proteomes" id="UP000663505">
    <property type="component" value="Chromosome"/>
</dbReference>
<name>A0A9X7W1P4_9BACL</name>
<accession>A0A9X7W1P4</accession>
<reference evidence="4 5" key="1">
    <citation type="submission" date="2021-02" db="EMBL/GenBank/DDBJ databases">
        <title>Alicyclobacillus curvatus sp. nov. and Alicyclobacillus mengziensis sp. nov., two acidophilic bacteria isolated from acid mine drainage.</title>
        <authorList>
            <person name="Huang Y."/>
        </authorList>
    </citation>
    <scope>NUCLEOTIDE SEQUENCE [LARGE SCALE GENOMIC DNA]</scope>
    <source>
        <strain evidence="4 5">S30H14</strain>
    </source>
</reference>
<feature type="transmembrane region" description="Helical" evidence="2">
    <location>
        <begin position="38"/>
        <end position="61"/>
    </location>
</feature>
<gene>
    <name evidence="4" type="ORF">JZ786_08925</name>
</gene>
<dbReference type="PANTHER" id="PTHR40446:SF2">
    <property type="entry name" value="N-ACETYLGLUCOSAMINE-1-PHOSPHODIESTER ALPHA-N-ACETYLGLUCOSAMINIDASE"/>
    <property type="match status" value="1"/>
</dbReference>
<evidence type="ECO:0000313" key="5">
    <source>
        <dbReference type="Proteomes" id="UP000663505"/>
    </source>
</evidence>